<evidence type="ECO:0000259" key="1">
    <source>
        <dbReference type="Pfam" id="PF01636"/>
    </source>
</evidence>
<evidence type="ECO:0000313" key="2">
    <source>
        <dbReference type="EMBL" id="ODS23777.1"/>
    </source>
</evidence>
<dbReference type="InterPro" id="IPR051678">
    <property type="entry name" value="AGP_Transferase"/>
</dbReference>
<dbReference type="EMBL" id="MDLC01000021">
    <property type="protein sequence ID" value="ODS23777.1"/>
    <property type="molecule type" value="Genomic_DNA"/>
</dbReference>
<accession>A0A1D2QQB9</accession>
<organism evidence="2 3">
    <name type="scientific">Candidatus Endobugula sertula</name>
    <name type="common">Bugula neritina bacterial symbiont</name>
    <dbReference type="NCBI Taxonomy" id="62101"/>
    <lineage>
        <taxon>Bacteria</taxon>
        <taxon>Pseudomonadati</taxon>
        <taxon>Pseudomonadota</taxon>
        <taxon>Gammaproteobacteria</taxon>
        <taxon>Cellvibrionales</taxon>
        <taxon>Cellvibrionaceae</taxon>
        <taxon>Candidatus Endobugula</taxon>
    </lineage>
</organism>
<dbReference type="GO" id="GO:0016740">
    <property type="term" value="F:transferase activity"/>
    <property type="evidence" value="ECO:0007669"/>
    <property type="project" value="UniProtKB-KW"/>
</dbReference>
<dbReference type="PANTHER" id="PTHR21310:SF15">
    <property type="entry name" value="AMINOGLYCOSIDE PHOSPHOTRANSFERASE DOMAIN-CONTAINING PROTEIN"/>
    <property type="match status" value="1"/>
</dbReference>
<dbReference type="PANTHER" id="PTHR21310">
    <property type="entry name" value="AMINOGLYCOSIDE PHOSPHOTRANSFERASE-RELATED-RELATED"/>
    <property type="match status" value="1"/>
</dbReference>
<protein>
    <submittedName>
        <fullName evidence="2">Phosphotransferase</fullName>
    </submittedName>
</protein>
<reference evidence="2 3" key="1">
    <citation type="journal article" date="2016" name="Appl. Environ. Microbiol.">
        <title>Lack of Overt Genome Reduction in the Bryostatin-Producing Bryozoan Symbiont "Candidatus Endobugula sertula".</title>
        <authorList>
            <person name="Miller I.J."/>
            <person name="Vanee N."/>
            <person name="Fong S.S."/>
            <person name="Lim-Fong G.E."/>
            <person name="Kwan J.C."/>
        </authorList>
    </citation>
    <scope>NUCLEOTIDE SEQUENCE [LARGE SCALE GENOMIC DNA]</scope>
    <source>
        <strain evidence="2">AB1-4</strain>
    </source>
</reference>
<sequence length="350" mass="40441">MSLDKQALQQWVSTQIEDSPLICCASQMYLSPLAGDAGFRQYFRVNSTPPLLAVMAPKTDGTSESAGYFSDLSDFLRSQDIPAPLVFACDQERNYLLIENFGEFSLFDKISVNNVESLYGDALQTLLHLQQIPHSIFKWSVYTGDLLLQEMELLRQWFIGKLLGYSLSQQENQLLNRVFAFLSEQAISQPQVLVHRDYHSRNLMYREGQPSGVIDFQDAVWGPVTYDLASLLRDCYIRWTPKQVRHWVLKYRNMACARGIIAEVSEEQFIQWFDTIGLQRHLKVLGIFTRLSLRDGKHGYLQDLPLVIRYSLEVAENYPQTQAFSQWFKEVLLPRVEKLPWYTPYQLAGS</sequence>
<dbReference type="Gene3D" id="3.30.200.20">
    <property type="entry name" value="Phosphorylase Kinase, domain 1"/>
    <property type="match status" value="1"/>
</dbReference>
<dbReference type="Pfam" id="PF01636">
    <property type="entry name" value="APH"/>
    <property type="match status" value="1"/>
</dbReference>
<dbReference type="InterPro" id="IPR011009">
    <property type="entry name" value="Kinase-like_dom_sf"/>
</dbReference>
<dbReference type="STRING" id="62101.AB835_07180"/>
<comment type="caution">
    <text evidence="2">The sequence shown here is derived from an EMBL/GenBank/DDBJ whole genome shotgun (WGS) entry which is preliminary data.</text>
</comment>
<dbReference type="Gene3D" id="3.90.1200.10">
    <property type="match status" value="1"/>
</dbReference>
<keyword evidence="2" id="KW-0808">Transferase</keyword>
<dbReference type="Proteomes" id="UP000242502">
    <property type="component" value="Unassembled WGS sequence"/>
</dbReference>
<gene>
    <name evidence="2" type="ORF">AB835_07180</name>
</gene>
<evidence type="ECO:0000313" key="3">
    <source>
        <dbReference type="Proteomes" id="UP000242502"/>
    </source>
</evidence>
<name>A0A1D2QQB9_9GAMM</name>
<feature type="domain" description="Aminoglycoside phosphotransferase" evidence="1">
    <location>
        <begin position="31"/>
        <end position="254"/>
    </location>
</feature>
<proteinExistence type="predicted"/>
<dbReference type="SUPFAM" id="SSF56112">
    <property type="entry name" value="Protein kinase-like (PK-like)"/>
    <property type="match status" value="1"/>
</dbReference>
<dbReference type="AlphaFoldDB" id="A0A1D2QQB9"/>
<dbReference type="InterPro" id="IPR002575">
    <property type="entry name" value="Aminoglycoside_PTrfase"/>
</dbReference>